<dbReference type="PANTHER" id="PTHR23417">
    <property type="entry name" value="3-DEOXY-D-MANNO-OCTULOSONIC-ACID TRANSFERASE/TRNA GUANINE-N 7 - -METHYLTRANSFERASE"/>
    <property type="match status" value="1"/>
</dbReference>
<dbReference type="RefSeq" id="WP_092344249.1">
    <property type="nucleotide sequence ID" value="NZ_FNQN01000001.1"/>
</dbReference>
<evidence type="ECO:0000256" key="7">
    <source>
        <dbReference type="HAMAP-Rule" id="MF_01057"/>
    </source>
</evidence>
<evidence type="ECO:0000313" key="9">
    <source>
        <dbReference type="Proteomes" id="UP000199409"/>
    </source>
</evidence>
<keyword evidence="5 7" id="KW-0949">S-adenosyl-L-methionine</keyword>
<feature type="binding site" evidence="7">
    <location>
        <position position="113"/>
    </location>
    <ligand>
        <name>S-adenosyl-L-methionine</name>
        <dbReference type="ChEBI" id="CHEBI:59789"/>
    </ligand>
</feature>
<dbReference type="GO" id="GO:0008176">
    <property type="term" value="F:tRNA (guanine(46)-N7)-methyltransferase activity"/>
    <property type="evidence" value="ECO:0007669"/>
    <property type="project" value="UniProtKB-UniRule"/>
</dbReference>
<dbReference type="InterPro" id="IPR003358">
    <property type="entry name" value="tRNA_(Gua-N-7)_MeTrfase_Trmb"/>
</dbReference>
<keyword evidence="3 7" id="KW-0489">Methyltransferase</keyword>
<dbReference type="EC" id="2.1.1.33" evidence="7"/>
<organism evidence="8 9">
    <name type="scientific">Desulfuromusa kysingii</name>
    <dbReference type="NCBI Taxonomy" id="37625"/>
    <lineage>
        <taxon>Bacteria</taxon>
        <taxon>Pseudomonadati</taxon>
        <taxon>Thermodesulfobacteriota</taxon>
        <taxon>Desulfuromonadia</taxon>
        <taxon>Desulfuromonadales</taxon>
        <taxon>Geopsychrobacteraceae</taxon>
        <taxon>Desulfuromusa</taxon>
    </lineage>
</organism>
<feature type="binding site" evidence="7">
    <location>
        <position position="63"/>
    </location>
    <ligand>
        <name>S-adenosyl-L-methionine</name>
        <dbReference type="ChEBI" id="CHEBI:59789"/>
    </ligand>
</feature>
<comment type="similarity">
    <text evidence="7">Belongs to the class I-like SAM-binding methyltransferase superfamily. TrmB family.</text>
</comment>
<proteinExistence type="inferred from homology"/>
<evidence type="ECO:0000256" key="2">
    <source>
        <dbReference type="ARBA" id="ARBA00003015"/>
    </source>
</evidence>
<dbReference type="EMBL" id="FNQN01000001">
    <property type="protein sequence ID" value="SDZ80448.1"/>
    <property type="molecule type" value="Genomic_DNA"/>
</dbReference>
<feature type="binding site" evidence="7">
    <location>
        <position position="90"/>
    </location>
    <ligand>
        <name>S-adenosyl-L-methionine</name>
        <dbReference type="ChEBI" id="CHEBI:59789"/>
    </ligand>
</feature>
<sequence>MPQRMTLITSPIFIPEARLKDAGSFHALFGNNNPLALEIGCGIGDFVVQIAARHPEQNFVAIDIFNQGCRQTCNRIERSGLTNILMMRIEARYLMHNYLGENSLNAIYINCPDPWPKKRQRKRRLLNQDFLDLALYCLHDAGQLNFCTDFADYGESAAELLSQEQRFENLASTPFTHNLGDYPISKYMQRFLDLGQPIYLCRYCKKSGLQIPEPNLSKGFRLRWAKD</sequence>
<feature type="binding site" evidence="7">
    <location>
        <position position="38"/>
    </location>
    <ligand>
        <name>S-adenosyl-L-methionine</name>
        <dbReference type="ChEBI" id="CHEBI:59789"/>
    </ligand>
</feature>
<feature type="binding site" evidence="7">
    <location>
        <position position="117"/>
    </location>
    <ligand>
        <name>substrate</name>
    </ligand>
</feature>
<reference evidence="8 9" key="1">
    <citation type="submission" date="2016-10" db="EMBL/GenBank/DDBJ databases">
        <authorList>
            <person name="de Groot N.N."/>
        </authorList>
    </citation>
    <scope>NUCLEOTIDE SEQUENCE [LARGE SCALE GENOMIC DNA]</scope>
    <source>
        <strain evidence="8 9">DSM 7343</strain>
    </source>
</reference>
<protein>
    <recommendedName>
        <fullName evidence="7">tRNA (guanine-N(7)-)-methyltransferase</fullName>
        <ecNumber evidence="7">2.1.1.33</ecNumber>
    </recommendedName>
    <alternativeName>
        <fullName evidence="7">tRNA (guanine(46)-N(7))-methyltransferase</fullName>
    </alternativeName>
    <alternativeName>
        <fullName evidence="7">tRNA(m7G46)-methyltransferase</fullName>
    </alternativeName>
</protein>
<accession>A0A1H3W291</accession>
<dbReference type="HAMAP" id="MF_01057">
    <property type="entry name" value="tRNA_methyltr_TrmB"/>
    <property type="match status" value="1"/>
</dbReference>
<keyword evidence="4 7" id="KW-0808">Transferase</keyword>
<dbReference type="STRING" id="37625.SAMN05660420_00396"/>
<gene>
    <name evidence="7" type="primary">trmB</name>
    <name evidence="8" type="ORF">SAMN05660420_00396</name>
</gene>
<evidence type="ECO:0000256" key="4">
    <source>
        <dbReference type="ARBA" id="ARBA00022679"/>
    </source>
</evidence>
<evidence type="ECO:0000256" key="5">
    <source>
        <dbReference type="ARBA" id="ARBA00022691"/>
    </source>
</evidence>
<dbReference type="GO" id="GO:0043527">
    <property type="term" value="C:tRNA methyltransferase complex"/>
    <property type="evidence" value="ECO:0007669"/>
    <property type="project" value="TreeGrafter"/>
</dbReference>
<comment type="function">
    <text evidence="2 7">Catalyzes the formation of N(7)-methylguanine at position 46 (m7G46) in tRNA.</text>
</comment>
<comment type="catalytic activity">
    <reaction evidence="1 7">
        <text>guanosine(46) in tRNA + S-adenosyl-L-methionine = N(7)-methylguanosine(46) in tRNA + S-adenosyl-L-homocysteine</text>
        <dbReference type="Rhea" id="RHEA:42708"/>
        <dbReference type="Rhea" id="RHEA-COMP:10188"/>
        <dbReference type="Rhea" id="RHEA-COMP:10189"/>
        <dbReference type="ChEBI" id="CHEBI:57856"/>
        <dbReference type="ChEBI" id="CHEBI:59789"/>
        <dbReference type="ChEBI" id="CHEBI:74269"/>
        <dbReference type="ChEBI" id="CHEBI:74480"/>
        <dbReference type="EC" id="2.1.1.33"/>
    </reaction>
</comment>
<keyword evidence="6 7" id="KW-0819">tRNA processing</keyword>
<dbReference type="Proteomes" id="UP000199409">
    <property type="component" value="Unassembled WGS sequence"/>
</dbReference>
<name>A0A1H3W291_9BACT</name>
<feature type="binding site" evidence="7">
    <location>
        <position position="149"/>
    </location>
    <ligand>
        <name>substrate</name>
    </ligand>
</feature>
<dbReference type="Gene3D" id="3.40.50.150">
    <property type="entry name" value="Vaccinia Virus protein VP39"/>
    <property type="match status" value="1"/>
</dbReference>
<dbReference type="Pfam" id="PF02390">
    <property type="entry name" value="Methyltransf_4"/>
    <property type="match status" value="1"/>
</dbReference>
<dbReference type="PANTHER" id="PTHR23417:SF14">
    <property type="entry name" value="PENTACOTRIPEPTIDE-REPEAT REGION OF PRORP DOMAIN-CONTAINING PROTEIN"/>
    <property type="match status" value="1"/>
</dbReference>
<dbReference type="UniPathway" id="UPA00989"/>
<evidence type="ECO:0000313" key="8">
    <source>
        <dbReference type="EMBL" id="SDZ80448.1"/>
    </source>
</evidence>
<evidence type="ECO:0000256" key="3">
    <source>
        <dbReference type="ARBA" id="ARBA00022603"/>
    </source>
</evidence>
<comment type="pathway">
    <text evidence="7">tRNA modification; N(7)-methylguanine-tRNA biosynthesis.</text>
</comment>
<dbReference type="NCBIfam" id="TIGR00091">
    <property type="entry name" value="tRNA (guanosine(46)-N7)-methyltransferase TrmB"/>
    <property type="match status" value="1"/>
</dbReference>
<dbReference type="AlphaFoldDB" id="A0A1H3W291"/>
<dbReference type="InterPro" id="IPR029063">
    <property type="entry name" value="SAM-dependent_MTases_sf"/>
</dbReference>
<dbReference type="SUPFAM" id="SSF53335">
    <property type="entry name" value="S-adenosyl-L-methionine-dependent methyltransferases"/>
    <property type="match status" value="1"/>
</dbReference>
<evidence type="ECO:0000256" key="6">
    <source>
        <dbReference type="ARBA" id="ARBA00022694"/>
    </source>
</evidence>
<keyword evidence="9" id="KW-1185">Reference proteome</keyword>
<dbReference type="InterPro" id="IPR055361">
    <property type="entry name" value="tRNA_methyltr_TrmB_bact"/>
</dbReference>
<comment type="caution">
    <text evidence="7">Lacks conserved residue(s) required for the propagation of feature annotation.</text>
</comment>
<dbReference type="OrthoDB" id="9802090at2"/>
<dbReference type="PROSITE" id="PS51625">
    <property type="entry name" value="SAM_MT_TRMB"/>
    <property type="match status" value="1"/>
</dbReference>
<evidence type="ECO:0000256" key="1">
    <source>
        <dbReference type="ARBA" id="ARBA00000142"/>
    </source>
</evidence>